<keyword evidence="4 6" id="KW-1133">Transmembrane helix</keyword>
<organism evidence="8 9">
    <name type="scientific">Sporosarcina gallistercoris</name>
    <dbReference type="NCBI Taxonomy" id="2762245"/>
    <lineage>
        <taxon>Bacteria</taxon>
        <taxon>Bacillati</taxon>
        <taxon>Bacillota</taxon>
        <taxon>Bacilli</taxon>
        <taxon>Bacillales</taxon>
        <taxon>Caryophanaceae</taxon>
        <taxon>Sporosarcina</taxon>
    </lineage>
</organism>
<keyword evidence="2" id="KW-0813">Transport</keyword>
<dbReference type="InterPro" id="IPR011701">
    <property type="entry name" value="MFS"/>
</dbReference>
<dbReference type="RefSeq" id="WP_191691414.1">
    <property type="nucleotide sequence ID" value="NZ_JACSQY010000011.1"/>
</dbReference>
<evidence type="ECO:0000256" key="2">
    <source>
        <dbReference type="ARBA" id="ARBA00022448"/>
    </source>
</evidence>
<comment type="caution">
    <text evidence="8">The sequence shown here is derived from an EMBL/GenBank/DDBJ whole genome shotgun (WGS) entry which is preliminary data.</text>
</comment>
<evidence type="ECO:0000256" key="4">
    <source>
        <dbReference type="ARBA" id="ARBA00022989"/>
    </source>
</evidence>
<keyword evidence="5 6" id="KW-0472">Membrane</keyword>
<keyword evidence="9" id="KW-1185">Reference proteome</keyword>
<feature type="transmembrane region" description="Helical" evidence="6">
    <location>
        <begin position="321"/>
        <end position="344"/>
    </location>
</feature>
<evidence type="ECO:0000313" key="9">
    <source>
        <dbReference type="Proteomes" id="UP000659496"/>
    </source>
</evidence>
<dbReference type="PROSITE" id="PS50850">
    <property type="entry name" value="MFS"/>
    <property type="match status" value="1"/>
</dbReference>
<feature type="transmembrane region" description="Helical" evidence="6">
    <location>
        <begin position="384"/>
        <end position="407"/>
    </location>
</feature>
<dbReference type="SUPFAM" id="SSF103473">
    <property type="entry name" value="MFS general substrate transporter"/>
    <property type="match status" value="1"/>
</dbReference>
<feature type="transmembrane region" description="Helical" evidence="6">
    <location>
        <begin position="232"/>
        <end position="254"/>
    </location>
</feature>
<gene>
    <name evidence="8" type="ORF">H9659_13405</name>
</gene>
<dbReference type="Gene3D" id="1.20.1250.20">
    <property type="entry name" value="MFS general substrate transporter like domains"/>
    <property type="match status" value="2"/>
</dbReference>
<evidence type="ECO:0000256" key="6">
    <source>
        <dbReference type="SAM" id="Phobius"/>
    </source>
</evidence>
<dbReference type="PANTHER" id="PTHR11360">
    <property type="entry name" value="MONOCARBOXYLATE TRANSPORTER"/>
    <property type="match status" value="1"/>
</dbReference>
<reference evidence="8 9" key="1">
    <citation type="submission" date="2020-08" db="EMBL/GenBank/DDBJ databases">
        <title>A Genomic Blueprint of the Chicken Gut Microbiome.</title>
        <authorList>
            <person name="Gilroy R."/>
            <person name="Ravi A."/>
            <person name="Getino M."/>
            <person name="Pursley I."/>
            <person name="Horton D.L."/>
            <person name="Alikhan N.-F."/>
            <person name="Baker D."/>
            <person name="Gharbi K."/>
            <person name="Hall N."/>
            <person name="Watson M."/>
            <person name="Adriaenssens E.M."/>
            <person name="Foster-Nyarko E."/>
            <person name="Jarju S."/>
            <person name="Secka A."/>
            <person name="Antonio M."/>
            <person name="Oren A."/>
            <person name="Chaudhuri R."/>
            <person name="La Ragione R.M."/>
            <person name="Hildebrand F."/>
            <person name="Pallen M.J."/>
        </authorList>
    </citation>
    <scope>NUCLEOTIDE SEQUENCE [LARGE SCALE GENOMIC DNA]</scope>
    <source>
        <strain evidence="8 9">Sa3CUA8</strain>
    </source>
</reference>
<dbReference type="PANTHER" id="PTHR11360:SF284">
    <property type="entry name" value="EG:103B4.3 PROTEIN-RELATED"/>
    <property type="match status" value="1"/>
</dbReference>
<feature type="transmembrane region" description="Helical" evidence="6">
    <location>
        <begin position="299"/>
        <end position="315"/>
    </location>
</feature>
<feature type="transmembrane region" description="Helical" evidence="6">
    <location>
        <begin position="356"/>
        <end position="378"/>
    </location>
</feature>
<dbReference type="InterPro" id="IPR050327">
    <property type="entry name" value="Proton-linked_MCT"/>
</dbReference>
<feature type="domain" description="Major facilitator superfamily (MFS) profile" evidence="7">
    <location>
        <begin position="11"/>
        <end position="411"/>
    </location>
</feature>
<feature type="transmembrane region" description="Helical" evidence="6">
    <location>
        <begin position="170"/>
        <end position="190"/>
    </location>
</feature>
<dbReference type="InterPro" id="IPR036259">
    <property type="entry name" value="MFS_trans_sf"/>
</dbReference>
<accession>A0ABR8PMD7</accession>
<protein>
    <submittedName>
        <fullName evidence="8">MFS transporter</fullName>
    </submittedName>
</protein>
<dbReference type="Proteomes" id="UP000659496">
    <property type="component" value="Unassembled WGS sequence"/>
</dbReference>
<feature type="transmembrane region" description="Helical" evidence="6">
    <location>
        <begin position="105"/>
        <end position="126"/>
    </location>
</feature>
<name>A0ABR8PMD7_9BACL</name>
<sequence>MDKTKSKLHYAWWILVGLCLMVGLGKGALNNTAGLFITPVAKDLGVGIGNLTLYLSISSIVTLIFLPIGGKMMAKYDIKALLIGAIVLQAGAFAAFGFMKAVWGWYLLSIPLAVGGVFITVIAGPVLINQWFKKSNGLALGIMGAAAGALGAISQPVVGNLIASRGWSQTYIIVGVAVLIIVIPVILLLIRKSPKDKGLQPYGAAAVSADGEAAEDLNDKGIALAVAKKSGAFYALTLFFFLITAIASFSIHIPTFLANKGYSVEFSGTVMGIYMIGVLLGALILGVLSDKIGSKNTSLLAMVLGILSIFMLLFFPDSATLITVAAGILGFMAASIGTLAPTLASTLFGSKDYSQIYAMASLGLAVASIIALPAYGYIYDFTGTYTLVLWIIVVMFVINILAILYAFKSKKQLVDQGHWN</sequence>
<evidence type="ECO:0000256" key="3">
    <source>
        <dbReference type="ARBA" id="ARBA00022692"/>
    </source>
</evidence>
<feature type="transmembrane region" description="Helical" evidence="6">
    <location>
        <begin position="12"/>
        <end position="29"/>
    </location>
</feature>
<feature type="transmembrane region" description="Helical" evidence="6">
    <location>
        <begin position="138"/>
        <end position="158"/>
    </location>
</feature>
<proteinExistence type="predicted"/>
<evidence type="ECO:0000256" key="1">
    <source>
        <dbReference type="ARBA" id="ARBA00004651"/>
    </source>
</evidence>
<evidence type="ECO:0000313" key="8">
    <source>
        <dbReference type="EMBL" id="MBD7909327.1"/>
    </source>
</evidence>
<keyword evidence="3 6" id="KW-0812">Transmembrane</keyword>
<evidence type="ECO:0000259" key="7">
    <source>
        <dbReference type="PROSITE" id="PS50850"/>
    </source>
</evidence>
<dbReference type="EMBL" id="JACSQY010000011">
    <property type="protein sequence ID" value="MBD7909327.1"/>
    <property type="molecule type" value="Genomic_DNA"/>
</dbReference>
<evidence type="ECO:0000256" key="5">
    <source>
        <dbReference type="ARBA" id="ARBA00023136"/>
    </source>
</evidence>
<dbReference type="Pfam" id="PF07690">
    <property type="entry name" value="MFS_1"/>
    <property type="match status" value="1"/>
</dbReference>
<feature type="transmembrane region" description="Helical" evidence="6">
    <location>
        <begin position="80"/>
        <end position="99"/>
    </location>
</feature>
<feature type="transmembrane region" description="Helical" evidence="6">
    <location>
        <begin position="49"/>
        <end position="68"/>
    </location>
</feature>
<dbReference type="InterPro" id="IPR020846">
    <property type="entry name" value="MFS_dom"/>
</dbReference>
<feature type="transmembrane region" description="Helical" evidence="6">
    <location>
        <begin position="266"/>
        <end position="287"/>
    </location>
</feature>
<comment type="subcellular location">
    <subcellularLocation>
        <location evidence="1">Cell membrane</location>
        <topology evidence="1">Multi-pass membrane protein</topology>
    </subcellularLocation>
</comment>